<evidence type="ECO:0000259" key="4">
    <source>
        <dbReference type="PROSITE" id="PS50102"/>
    </source>
</evidence>
<feature type="domain" description="RRM" evidence="4">
    <location>
        <begin position="912"/>
        <end position="990"/>
    </location>
</feature>
<dbReference type="InterPro" id="IPR012677">
    <property type="entry name" value="Nucleotide-bd_a/b_plait_sf"/>
</dbReference>
<feature type="region of interest" description="Disordered" evidence="3">
    <location>
        <begin position="84"/>
        <end position="232"/>
    </location>
</feature>
<accession>A0A812GAP6</accession>
<organism evidence="5 6">
    <name type="scientific">Symbiodinium natans</name>
    <dbReference type="NCBI Taxonomy" id="878477"/>
    <lineage>
        <taxon>Eukaryota</taxon>
        <taxon>Sar</taxon>
        <taxon>Alveolata</taxon>
        <taxon>Dinophyceae</taxon>
        <taxon>Suessiales</taxon>
        <taxon>Symbiodiniaceae</taxon>
        <taxon>Symbiodinium</taxon>
    </lineage>
</organism>
<keyword evidence="1 2" id="KW-0694">RNA-binding</keyword>
<dbReference type="GO" id="GO:0003723">
    <property type="term" value="F:RNA binding"/>
    <property type="evidence" value="ECO:0007669"/>
    <property type="project" value="UniProtKB-UniRule"/>
</dbReference>
<dbReference type="InterPro" id="IPR003954">
    <property type="entry name" value="RRM_euk-type"/>
</dbReference>
<dbReference type="SMART" id="SM00360">
    <property type="entry name" value="RRM"/>
    <property type="match status" value="8"/>
</dbReference>
<dbReference type="SUPFAM" id="SSF54928">
    <property type="entry name" value="RNA-binding domain, RBD"/>
    <property type="match status" value="6"/>
</dbReference>
<evidence type="ECO:0000256" key="3">
    <source>
        <dbReference type="SAM" id="MobiDB-lite"/>
    </source>
</evidence>
<comment type="caution">
    <text evidence="5">The sequence shown here is derived from an EMBL/GenBank/DDBJ whole genome shotgun (WGS) entry which is preliminary data.</text>
</comment>
<name>A0A812GAP6_9DINO</name>
<dbReference type="AlphaFoldDB" id="A0A812GAP6"/>
<dbReference type="PANTHER" id="PTHR48027">
    <property type="entry name" value="HETEROGENEOUS NUCLEAR RIBONUCLEOPROTEIN 87F-RELATED"/>
    <property type="match status" value="1"/>
</dbReference>
<evidence type="ECO:0000313" key="5">
    <source>
        <dbReference type="EMBL" id="CAE6917780.1"/>
    </source>
</evidence>
<dbReference type="InterPro" id="IPR035979">
    <property type="entry name" value="RBD_domain_sf"/>
</dbReference>
<keyword evidence="6" id="KW-1185">Reference proteome</keyword>
<feature type="domain" description="RRM" evidence="4">
    <location>
        <begin position="266"/>
        <end position="344"/>
    </location>
</feature>
<feature type="compositionally biased region" description="Basic and acidic residues" evidence="3">
    <location>
        <begin position="149"/>
        <end position="195"/>
    </location>
</feature>
<feature type="domain" description="RRM" evidence="4">
    <location>
        <begin position="451"/>
        <end position="529"/>
    </location>
</feature>
<dbReference type="CDD" id="cd00590">
    <property type="entry name" value="RRM_SF"/>
    <property type="match status" value="4"/>
</dbReference>
<dbReference type="EMBL" id="CAJNDS010000015">
    <property type="protein sequence ID" value="CAE6917780.1"/>
    <property type="molecule type" value="Genomic_DNA"/>
</dbReference>
<dbReference type="SMART" id="SM00361">
    <property type="entry name" value="RRM_1"/>
    <property type="match status" value="4"/>
</dbReference>
<evidence type="ECO:0000313" key="6">
    <source>
        <dbReference type="Proteomes" id="UP000604046"/>
    </source>
</evidence>
<feature type="compositionally biased region" description="Polar residues" evidence="3">
    <location>
        <begin position="196"/>
        <end position="211"/>
    </location>
</feature>
<feature type="domain" description="RRM" evidence="4">
    <location>
        <begin position="721"/>
        <end position="799"/>
    </location>
</feature>
<feature type="compositionally biased region" description="Basic and acidic residues" evidence="3">
    <location>
        <begin position="120"/>
        <end position="129"/>
    </location>
</feature>
<dbReference type="InterPro" id="IPR052462">
    <property type="entry name" value="SLIRP/GR-RBP-like"/>
</dbReference>
<evidence type="ECO:0000256" key="1">
    <source>
        <dbReference type="ARBA" id="ARBA00022884"/>
    </source>
</evidence>
<reference evidence="5" key="1">
    <citation type="submission" date="2021-02" db="EMBL/GenBank/DDBJ databases">
        <authorList>
            <person name="Dougan E. K."/>
            <person name="Rhodes N."/>
            <person name="Thang M."/>
            <person name="Chan C."/>
        </authorList>
    </citation>
    <scope>NUCLEOTIDE SEQUENCE</scope>
</reference>
<evidence type="ECO:0000256" key="2">
    <source>
        <dbReference type="PROSITE-ProRule" id="PRU00176"/>
    </source>
</evidence>
<dbReference type="OrthoDB" id="272703at2759"/>
<protein>
    <submittedName>
        <fullName evidence="5">PABPC1L protein</fullName>
    </submittedName>
</protein>
<proteinExistence type="predicted"/>
<feature type="domain" description="RRM" evidence="4">
    <location>
        <begin position="547"/>
        <end position="626"/>
    </location>
</feature>
<dbReference type="PROSITE" id="PS50102">
    <property type="entry name" value="RRM"/>
    <property type="match status" value="8"/>
</dbReference>
<dbReference type="InterPro" id="IPR000504">
    <property type="entry name" value="RRM_dom"/>
</dbReference>
<feature type="domain" description="RRM" evidence="4">
    <location>
        <begin position="821"/>
        <end position="902"/>
    </location>
</feature>
<feature type="domain" description="RRM" evidence="4">
    <location>
        <begin position="358"/>
        <end position="436"/>
    </location>
</feature>
<feature type="region of interest" description="Disordered" evidence="3">
    <location>
        <begin position="799"/>
        <end position="818"/>
    </location>
</feature>
<feature type="domain" description="RRM" evidence="4">
    <location>
        <begin position="638"/>
        <end position="713"/>
    </location>
</feature>
<sequence length="996" mass="109397">MAEDPPPAAASWGDGPYTAEWRWEASWRPYTWSSSWWSWSPSWWSRGYGWDQERDWRQSWNDWGGYWKKPYEDQWPWSSWQSWPPSYAESTPWQHEDSPPRRPEAPEAPREAEASPLQREQPEPSRERQSPSPQPVQLVEEEVSSSPLREQDPWKEWHSLASRPREPAQVPPRREPPDPWKDWRSSVPPSKEDSSHVVSRGQQVVANPQETPSDDAPEQVGKEEGDMGDAVPCQPVLEDAWREQEARTEAPAEPARARRLPRDITSKVFVTGLSGETAPETLGEYCQGVGEVRYVSIFMDSDSSDPNGTAKVDFDSEETAKRAIRELSGTLLDGSIITLQSLADVPAYLWQRRDNDGCAVFVSNLGTEVGRFELKAFAAEAGDVGFVRIFTDRQTGLSRGCGKVEFASLEQAQQAVQLLNGKVLAGRAVTVEPMASEGAQRRPPAVLNSHRTAFVGGLSTDMDEGGLLDLVSDIGPVTFARIFRDRQSGNSKGCGKVEFETEELMSKAVSELNGKEVNGRNITVEPFSQAHEGRPLRDAPPPVIDGRQVFLSGLSASTDSDTLRKFCELTVGPVTNARVFTHRDTGESRGTAKVEFDSPQLAQSAIQALNGRLLDGSYLSARMMERDRPLRPPAEGSCRIFIANLPDEVSEGQVQDLLQQAGEVLSVQVFKTGAGNTASRAVMASPDQAQRAVSVLNETFYISNRITVRLDAERPKAQTDATVFVGGLSFSTTSQGLEQHFSRVAKVVQASVFTAKETGKPRGSGKVEFQSARDAERAVQELNGSELDGRSVHVKIMEARPPERSGPVRPPPGLGPPDSGRQLFVSGLAPTTQTELLREFCEACLGDGSVVYCNVFHDHDTGESKCTAKLELASSDLLDRALQDLEGAQLEGGRLSLRRPGEARQPPAPDGRTIFLGGLSWDVDSEALKAFASQVGEVTYAAVFTNKETGKSKGSGKVQFATAELADKAVEELSGQDLMGREVHVRMMEAQPKKPS</sequence>
<dbReference type="Pfam" id="PF00076">
    <property type="entry name" value="RRM_1"/>
    <property type="match status" value="8"/>
</dbReference>
<gene>
    <name evidence="5" type="primary">PABPC1L</name>
    <name evidence="5" type="ORF">SNAT2548_LOCUS358</name>
</gene>
<dbReference type="Proteomes" id="UP000604046">
    <property type="component" value="Unassembled WGS sequence"/>
</dbReference>
<dbReference type="Gene3D" id="3.30.70.330">
    <property type="match status" value="8"/>
</dbReference>
<feature type="compositionally biased region" description="Basic and acidic residues" evidence="3">
    <location>
        <begin position="94"/>
        <end position="113"/>
    </location>
</feature>